<dbReference type="CDD" id="cd07067">
    <property type="entry name" value="HP_PGM_like"/>
    <property type="match status" value="1"/>
</dbReference>
<name>A0A1M7YIM0_9BACT</name>
<dbReference type="STRING" id="1121416.SAMN02745220_04589"/>
<dbReference type="Gene3D" id="3.40.50.1240">
    <property type="entry name" value="Phosphoglycerate mutase-like"/>
    <property type="match status" value="1"/>
</dbReference>
<evidence type="ECO:0000313" key="5">
    <source>
        <dbReference type="Proteomes" id="UP000184603"/>
    </source>
</evidence>
<dbReference type="SUPFAM" id="SSF53254">
    <property type="entry name" value="Phosphoglycerate mutase-like"/>
    <property type="match status" value="1"/>
</dbReference>
<evidence type="ECO:0000256" key="2">
    <source>
        <dbReference type="PIRSR" id="PIRSR613078-1"/>
    </source>
</evidence>
<dbReference type="SMART" id="SM00855">
    <property type="entry name" value="PGAM"/>
    <property type="match status" value="1"/>
</dbReference>
<dbReference type="GO" id="GO:0045820">
    <property type="term" value="P:negative regulation of glycolytic process"/>
    <property type="evidence" value="ECO:0007669"/>
    <property type="project" value="TreeGrafter"/>
</dbReference>
<feature type="binding site" evidence="3">
    <location>
        <position position="67"/>
    </location>
    <ligand>
        <name>substrate</name>
    </ligand>
</feature>
<feature type="active site" description="Tele-phosphohistidine intermediate" evidence="2">
    <location>
        <position position="18"/>
    </location>
</feature>
<evidence type="ECO:0000256" key="1">
    <source>
        <dbReference type="ARBA" id="ARBA00022801"/>
    </source>
</evidence>
<dbReference type="PANTHER" id="PTHR46517">
    <property type="entry name" value="FRUCTOSE-2,6-BISPHOSPHATASE TIGAR"/>
    <property type="match status" value="1"/>
</dbReference>
<dbReference type="RefSeq" id="WP_073616060.1">
    <property type="nucleotide sequence ID" value="NZ_FRFE01000036.1"/>
</dbReference>
<dbReference type="InterPro" id="IPR051695">
    <property type="entry name" value="Phosphoglycerate_Mutase"/>
</dbReference>
<dbReference type="InterPro" id="IPR001345">
    <property type="entry name" value="PG/BPGM_mutase_AS"/>
</dbReference>
<evidence type="ECO:0000256" key="3">
    <source>
        <dbReference type="PIRSR" id="PIRSR613078-2"/>
    </source>
</evidence>
<dbReference type="GO" id="GO:0005829">
    <property type="term" value="C:cytosol"/>
    <property type="evidence" value="ECO:0007669"/>
    <property type="project" value="TreeGrafter"/>
</dbReference>
<reference evidence="4 5" key="1">
    <citation type="submission" date="2016-12" db="EMBL/GenBank/DDBJ databases">
        <authorList>
            <person name="Song W.-J."/>
            <person name="Kurnit D.M."/>
        </authorList>
    </citation>
    <scope>NUCLEOTIDE SEQUENCE [LARGE SCALE GENOMIC DNA]</scope>
    <source>
        <strain evidence="4 5">DSM 18488</strain>
    </source>
</reference>
<proteinExistence type="predicted"/>
<dbReference type="GO" id="GO:0004331">
    <property type="term" value="F:fructose-2,6-bisphosphate 2-phosphatase activity"/>
    <property type="evidence" value="ECO:0007669"/>
    <property type="project" value="TreeGrafter"/>
</dbReference>
<accession>A0A1M7YIM0</accession>
<dbReference type="InterPro" id="IPR029033">
    <property type="entry name" value="His_PPase_superfam"/>
</dbReference>
<gene>
    <name evidence="4" type="ORF">SAMN02745220_04589</name>
</gene>
<keyword evidence="5" id="KW-1185">Reference proteome</keyword>
<dbReference type="PANTHER" id="PTHR46517:SF1">
    <property type="entry name" value="FRUCTOSE-2,6-BISPHOSPHATASE TIGAR"/>
    <property type="match status" value="1"/>
</dbReference>
<dbReference type="Pfam" id="PF00300">
    <property type="entry name" value="His_Phos_1"/>
    <property type="match status" value="1"/>
</dbReference>
<dbReference type="AlphaFoldDB" id="A0A1M7YIM0"/>
<dbReference type="GO" id="GO:0043456">
    <property type="term" value="P:regulation of pentose-phosphate shunt"/>
    <property type="evidence" value="ECO:0007669"/>
    <property type="project" value="TreeGrafter"/>
</dbReference>
<dbReference type="InterPro" id="IPR013078">
    <property type="entry name" value="His_Pase_superF_clade-1"/>
</dbReference>
<dbReference type="PROSITE" id="PS00175">
    <property type="entry name" value="PG_MUTASE"/>
    <property type="match status" value="1"/>
</dbReference>
<sequence>MDTTHNTTTPYIYGLLRHGETVWNSQKRVQGHGNSPLTEHGRSMTAKWAAFLADGGWQHILCSDLGRVRETAQIINEVLQIQITEDVRLREQDWGDWEGLKVDDVRRDFATELAVMSAQGWDFCPPNGESRKDVRDRTLAALAAYRAKHPAGKTLVICHLGVIKCLVYGVAGCSFLPDDNINVEKACLHHILYEQGQYRLGPLNIRPEAAL</sequence>
<dbReference type="OrthoDB" id="9781415at2"/>
<organism evidence="4 5">
    <name type="scientific">Desulfopila aestuarii DSM 18488</name>
    <dbReference type="NCBI Taxonomy" id="1121416"/>
    <lineage>
        <taxon>Bacteria</taxon>
        <taxon>Pseudomonadati</taxon>
        <taxon>Thermodesulfobacteriota</taxon>
        <taxon>Desulfobulbia</taxon>
        <taxon>Desulfobulbales</taxon>
        <taxon>Desulfocapsaceae</taxon>
        <taxon>Desulfopila</taxon>
    </lineage>
</organism>
<dbReference type="EMBL" id="FRFE01000036">
    <property type="protein sequence ID" value="SHO52487.1"/>
    <property type="molecule type" value="Genomic_DNA"/>
</dbReference>
<protein>
    <submittedName>
        <fullName evidence="4">Probable phosphoglycerate mutase</fullName>
    </submittedName>
</protein>
<dbReference type="Proteomes" id="UP000184603">
    <property type="component" value="Unassembled WGS sequence"/>
</dbReference>
<evidence type="ECO:0000313" key="4">
    <source>
        <dbReference type="EMBL" id="SHO52487.1"/>
    </source>
</evidence>
<keyword evidence="1" id="KW-0378">Hydrolase</keyword>
<feature type="active site" description="Proton donor/acceptor" evidence="2">
    <location>
        <position position="91"/>
    </location>
</feature>
<feature type="binding site" evidence="3">
    <location>
        <begin position="17"/>
        <end position="24"/>
    </location>
    <ligand>
        <name>substrate</name>
    </ligand>
</feature>